<reference evidence="3" key="1">
    <citation type="submission" date="2016-06" db="EMBL/GenBank/DDBJ databases">
        <title>Parallel loss of symbiosis genes in relatives of nitrogen-fixing non-legume Parasponia.</title>
        <authorList>
            <person name="Van Velzen R."/>
            <person name="Holmer R."/>
            <person name="Bu F."/>
            <person name="Rutten L."/>
            <person name="Van Zeijl A."/>
            <person name="Liu W."/>
            <person name="Santuari L."/>
            <person name="Cao Q."/>
            <person name="Sharma T."/>
            <person name="Shen D."/>
            <person name="Roswanjaya Y."/>
            <person name="Wardhani T."/>
            <person name="Kalhor M.S."/>
            <person name="Jansen J."/>
            <person name="Van den Hoogen J."/>
            <person name="Gungor B."/>
            <person name="Hartog M."/>
            <person name="Hontelez J."/>
            <person name="Verver J."/>
            <person name="Yang W.-C."/>
            <person name="Schijlen E."/>
            <person name="Repin R."/>
            <person name="Schilthuizen M."/>
            <person name="Schranz E."/>
            <person name="Heidstra R."/>
            <person name="Miyata K."/>
            <person name="Fedorova E."/>
            <person name="Kohlen W."/>
            <person name="Bisseling T."/>
            <person name="Smit S."/>
            <person name="Geurts R."/>
        </authorList>
    </citation>
    <scope>NUCLEOTIDE SEQUENCE [LARGE SCALE GENOMIC DNA]</scope>
    <source>
        <strain evidence="3">cv. RG33-2</strain>
    </source>
</reference>
<evidence type="ECO:0000256" key="1">
    <source>
        <dbReference type="SAM" id="MobiDB-lite"/>
    </source>
</evidence>
<accession>A0A2P5F6E9</accession>
<sequence length="72" mass="7637">MVMVCSTVDDGLRARDHQQLGATVLASKFAANTRRGTNVGTKGGPGLDTDATSLKMPKKLFKPDDPDFSADL</sequence>
<dbReference type="Proteomes" id="UP000237000">
    <property type="component" value="Unassembled WGS sequence"/>
</dbReference>
<comment type="caution">
    <text evidence="2">The sequence shown here is derived from an EMBL/GenBank/DDBJ whole genome shotgun (WGS) entry which is preliminary data.</text>
</comment>
<proteinExistence type="predicted"/>
<protein>
    <submittedName>
        <fullName evidence="2">Uncharacterized protein</fullName>
    </submittedName>
</protein>
<dbReference type="AlphaFoldDB" id="A0A2P5F6E9"/>
<evidence type="ECO:0000313" key="3">
    <source>
        <dbReference type="Proteomes" id="UP000237000"/>
    </source>
</evidence>
<gene>
    <name evidence="2" type="ORF">TorRG33x02_109340</name>
</gene>
<name>A0A2P5F6E9_TREOI</name>
<dbReference type="InParanoid" id="A0A2P5F6E9"/>
<feature type="region of interest" description="Disordered" evidence="1">
    <location>
        <begin position="36"/>
        <end position="72"/>
    </location>
</feature>
<keyword evidence="3" id="KW-1185">Reference proteome</keyword>
<dbReference type="OrthoDB" id="1748238at2759"/>
<evidence type="ECO:0000313" key="2">
    <source>
        <dbReference type="EMBL" id="PON93363.1"/>
    </source>
</evidence>
<organism evidence="2 3">
    <name type="scientific">Trema orientale</name>
    <name type="common">Charcoal tree</name>
    <name type="synonym">Celtis orientalis</name>
    <dbReference type="NCBI Taxonomy" id="63057"/>
    <lineage>
        <taxon>Eukaryota</taxon>
        <taxon>Viridiplantae</taxon>
        <taxon>Streptophyta</taxon>
        <taxon>Embryophyta</taxon>
        <taxon>Tracheophyta</taxon>
        <taxon>Spermatophyta</taxon>
        <taxon>Magnoliopsida</taxon>
        <taxon>eudicotyledons</taxon>
        <taxon>Gunneridae</taxon>
        <taxon>Pentapetalae</taxon>
        <taxon>rosids</taxon>
        <taxon>fabids</taxon>
        <taxon>Rosales</taxon>
        <taxon>Cannabaceae</taxon>
        <taxon>Trema</taxon>
    </lineage>
</organism>
<dbReference type="EMBL" id="JXTC01000059">
    <property type="protein sequence ID" value="PON93363.1"/>
    <property type="molecule type" value="Genomic_DNA"/>
</dbReference>